<name>A0ABP2Z359_9GAMM</name>
<dbReference type="Pfam" id="PF00440">
    <property type="entry name" value="TetR_N"/>
    <property type="match status" value="1"/>
</dbReference>
<gene>
    <name evidence="4" type="ORF">SHD_2218</name>
</gene>
<dbReference type="Gene3D" id="1.10.357.10">
    <property type="entry name" value="Tetracycline Repressor, domain 2"/>
    <property type="match status" value="1"/>
</dbReference>
<feature type="DNA-binding region" description="H-T-H motif" evidence="2">
    <location>
        <begin position="74"/>
        <end position="93"/>
    </location>
</feature>
<comment type="caution">
    <text evidence="4">The sequence shown here is derived from an EMBL/GenBank/DDBJ whole genome shotgun (WGS) entry which is preliminary data.</text>
</comment>
<accession>A0ABP2Z359</accession>
<dbReference type="Proteomes" id="UP000017548">
    <property type="component" value="Unassembled WGS sequence"/>
</dbReference>
<dbReference type="InterPro" id="IPR001647">
    <property type="entry name" value="HTH_TetR"/>
</dbReference>
<sequence>MVFCNGCEWAVNPCQQGAAYLAIFRLTTPIPMFNLNECFKLIQGHGMASRSDTKTRILDAAEKLFAERGFSETSLRLITSKAEVNLASVNYHFGSKKELIRAVLARYLDVFMPAASTAIKRLHTAPTQASLEEILSALVDPLLDLNELRTEGTTIFLQLLGRGYIESQGHLRWFITTHYGQHLDTFVKAVSASAPHIPPAEMFWRLHFTLGTIVFTMASADALNDIAAAEFGEHNDIEAVIRKVIPYMAAGVSVPVAS</sequence>
<proteinExistence type="predicted"/>
<evidence type="ECO:0000256" key="1">
    <source>
        <dbReference type="ARBA" id="ARBA00023125"/>
    </source>
</evidence>
<dbReference type="InterPro" id="IPR009057">
    <property type="entry name" value="Homeodomain-like_sf"/>
</dbReference>
<keyword evidence="5" id="KW-1185">Reference proteome</keyword>
<dbReference type="PANTHER" id="PTHR30055:SF235">
    <property type="entry name" value="TRANSCRIPTIONAL REGULATORY PROTEIN"/>
    <property type="match status" value="1"/>
</dbReference>
<dbReference type="SUPFAM" id="SSF46689">
    <property type="entry name" value="Homeodomain-like"/>
    <property type="match status" value="1"/>
</dbReference>
<dbReference type="PROSITE" id="PS50977">
    <property type="entry name" value="HTH_TETR_2"/>
    <property type="match status" value="1"/>
</dbReference>
<reference evidence="4 5" key="1">
    <citation type="journal article" date="2013" name="Genome Announc.">
        <title>Draft Genome Sequence of Shewanella decolorationis S12, a Dye-Degrading Bacterium Isolated from a Wastewater Treatment Plant.</title>
        <authorList>
            <person name="Xu M."/>
            <person name="Fang Y."/>
            <person name="Liu J."/>
            <person name="Chen X."/>
            <person name="Sun G."/>
            <person name="Guo J."/>
            <person name="Hua Z."/>
            <person name="Tu Q."/>
            <person name="Wu L."/>
            <person name="Zhou J."/>
            <person name="Liu X."/>
        </authorList>
    </citation>
    <scope>NUCLEOTIDE SEQUENCE [LARGE SCALE GENOMIC DNA]</scope>
    <source>
        <strain evidence="4 5">S12</strain>
    </source>
</reference>
<evidence type="ECO:0000256" key="2">
    <source>
        <dbReference type="PROSITE-ProRule" id="PRU00335"/>
    </source>
</evidence>
<dbReference type="EMBL" id="AXZL01000067">
    <property type="protein sequence ID" value="ESE41013.1"/>
    <property type="molecule type" value="Genomic_DNA"/>
</dbReference>
<evidence type="ECO:0000313" key="5">
    <source>
        <dbReference type="Proteomes" id="UP000017548"/>
    </source>
</evidence>
<dbReference type="PRINTS" id="PR00455">
    <property type="entry name" value="HTHTETR"/>
</dbReference>
<dbReference type="InterPro" id="IPR036271">
    <property type="entry name" value="Tet_transcr_reg_TetR-rel_C_sf"/>
</dbReference>
<dbReference type="InterPro" id="IPR041586">
    <property type="entry name" value="PsrA_TetR_C"/>
</dbReference>
<dbReference type="InterPro" id="IPR050109">
    <property type="entry name" value="HTH-type_TetR-like_transc_reg"/>
</dbReference>
<dbReference type="Pfam" id="PF17939">
    <property type="entry name" value="TetR_C_30"/>
    <property type="match status" value="1"/>
</dbReference>
<evidence type="ECO:0000313" key="4">
    <source>
        <dbReference type="EMBL" id="ESE41013.1"/>
    </source>
</evidence>
<dbReference type="PROSITE" id="PS01081">
    <property type="entry name" value="HTH_TETR_1"/>
    <property type="match status" value="1"/>
</dbReference>
<feature type="domain" description="HTH tetR-type" evidence="3">
    <location>
        <begin position="51"/>
        <end position="111"/>
    </location>
</feature>
<dbReference type="SUPFAM" id="SSF48498">
    <property type="entry name" value="Tetracyclin repressor-like, C-terminal domain"/>
    <property type="match status" value="1"/>
</dbReference>
<dbReference type="InterPro" id="IPR023772">
    <property type="entry name" value="DNA-bd_HTH_TetR-type_CS"/>
</dbReference>
<organism evidence="4 5">
    <name type="scientific">Shewanella decolorationis S12</name>
    <dbReference type="NCBI Taxonomy" id="1353536"/>
    <lineage>
        <taxon>Bacteria</taxon>
        <taxon>Pseudomonadati</taxon>
        <taxon>Pseudomonadota</taxon>
        <taxon>Gammaproteobacteria</taxon>
        <taxon>Alteromonadales</taxon>
        <taxon>Shewanellaceae</taxon>
        <taxon>Shewanella</taxon>
    </lineage>
</organism>
<protein>
    <submittedName>
        <fullName evidence="4">TetR family transcriptional regulator</fullName>
    </submittedName>
</protein>
<dbReference type="PANTHER" id="PTHR30055">
    <property type="entry name" value="HTH-TYPE TRANSCRIPTIONAL REGULATOR RUTR"/>
    <property type="match status" value="1"/>
</dbReference>
<evidence type="ECO:0000259" key="3">
    <source>
        <dbReference type="PROSITE" id="PS50977"/>
    </source>
</evidence>
<keyword evidence="1 2" id="KW-0238">DNA-binding</keyword>